<comment type="caution">
    <text evidence="1">The sequence shown here is derived from an EMBL/GenBank/DDBJ whole genome shotgun (WGS) entry which is preliminary data.</text>
</comment>
<evidence type="ECO:0000313" key="2">
    <source>
        <dbReference type="Proteomes" id="UP000735302"/>
    </source>
</evidence>
<dbReference type="EMBL" id="BLXT01003971">
    <property type="protein sequence ID" value="GFO08602.1"/>
    <property type="molecule type" value="Genomic_DNA"/>
</dbReference>
<dbReference type="AlphaFoldDB" id="A0AAV4AMX4"/>
<dbReference type="Proteomes" id="UP000735302">
    <property type="component" value="Unassembled WGS sequence"/>
</dbReference>
<keyword evidence="2" id="KW-1185">Reference proteome</keyword>
<reference evidence="1 2" key="1">
    <citation type="journal article" date="2021" name="Elife">
        <title>Chloroplast acquisition without the gene transfer in kleptoplastic sea slugs, Plakobranchus ocellatus.</title>
        <authorList>
            <person name="Maeda T."/>
            <person name="Takahashi S."/>
            <person name="Yoshida T."/>
            <person name="Shimamura S."/>
            <person name="Takaki Y."/>
            <person name="Nagai Y."/>
            <person name="Toyoda A."/>
            <person name="Suzuki Y."/>
            <person name="Arimoto A."/>
            <person name="Ishii H."/>
            <person name="Satoh N."/>
            <person name="Nishiyama T."/>
            <person name="Hasebe M."/>
            <person name="Maruyama T."/>
            <person name="Minagawa J."/>
            <person name="Obokata J."/>
            <person name="Shigenobu S."/>
        </authorList>
    </citation>
    <scope>NUCLEOTIDE SEQUENCE [LARGE SCALE GENOMIC DNA]</scope>
</reference>
<evidence type="ECO:0000313" key="1">
    <source>
        <dbReference type="EMBL" id="GFO08602.1"/>
    </source>
</evidence>
<name>A0AAV4AMX4_9GAST</name>
<organism evidence="1 2">
    <name type="scientific">Plakobranchus ocellatus</name>
    <dbReference type="NCBI Taxonomy" id="259542"/>
    <lineage>
        <taxon>Eukaryota</taxon>
        <taxon>Metazoa</taxon>
        <taxon>Spiralia</taxon>
        <taxon>Lophotrochozoa</taxon>
        <taxon>Mollusca</taxon>
        <taxon>Gastropoda</taxon>
        <taxon>Heterobranchia</taxon>
        <taxon>Euthyneura</taxon>
        <taxon>Panpulmonata</taxon>
        <taxon>Sacoglossa</taxon>
        <taxon>Placobranchoidea</taxon>
        <taxon>Plakobranchidae</taxon>
        <taxon>Plakobranchus</taxon>
    </lineage>
</organism>
<protein>
    <submittedName>
        <fullName evidence="1">Uncharacterized protein</fullName>
    </submittedName>
</protein>
<proteinExistence type="predicted"/>
<gene>
    <name evidence="1" type="ORF">PoB_003510700</name>
</gene>
<sequence length="159" mass="18274">MLALACRFVFTKREERVFSKTTVVGPCRGAGSVGGAWNYRQQVCRGSGWQGERSQWSPGWWWRGGLNRKKHGKLSHYSSNLRERSGSRDNGSYSIIIMYPLDFKFKCVCRRLNQKYWHPLHAISALHDTPTSTDDVRAEQNLVVKTLPQQLILNNSCAW</sequence>
<accession>A0AAV4AMX4</accession>